<protein>
    <submittedName>
        <fullName evidence="2">S-adenosyl-L-methionine-dependent methyltransferase</fullName>
    </submittedName>
</protein>
<comment type="caution">
    <text evidence="2">The sequence shown here is derived from an EMBL/GenBank/DDBJ whole genome shotgun (WGS) entry which is preliminary data.</text>
</comment>
<dbReference type="Pfam" id="PF13489">
    <property type="entry name" value="Methyltransf_23"/>
    <property type="match status" value="1"/>
</dbReference>
<reference evidence="2" key="2">
    <citation type="submission" date="2023-05" db="EMBL/GenBank/DDBJ databases">
        <authorList>
            <consortium name="Lawrence Berkeley National Laboratory"/>
            <person name="Steindorff A."/>
            <person name="Hensen N."/>
            <person name="Bonometti L."/>
            <person name="Westerberg I."/>
            <person name="Brannstrom I.O."/>
            <person name="Guillou S."/>
            <person name="Cros-Aarteil S."/>
            <person name="Calhoun S."/>
            <person name="Haridas S."/>
            <person name="Kuo A."/>
            <person name="Mondo S."/>
            <person name="Pangilinan J."/>
            <person name="Riley R."/>
            <person name="Labutti K."/>
            <person name="Andreopoulos B."/>
            <person name="Lipzen A."/>
            <person name="Chen C."/>
            <person name="Yanf M."/>
            <person name="Daum C."/>
            <person name="Ng V."/>
            <person name="Clum A."/>
            <person name="Ohm R."/>
            <person name="Martin F."/>
            <person name="Silar P."/>
            <person name="Natvig D."/>
            <person name="Lalanne C."/>
            <person name="Gautier V."/>
            <person name="Ament-Velasquez S.L."/>
            <person name="Kruys A."/>
            <person name="Hutchinson M.I."/>
            <person name="Powell A.J."/>
            <person name="Barry K."/>
            <person name="Miller A.N."/>
            <person name="Grigoriev I.V."/>
            <person name="Debuchy R."/>
            <person name="Gladieux P."/>
            <person name="Thoren M.H."/>
            <person name="Johannesson H."/>
        </authorList>
    </citation>
    <scope>NUCLEOTIDE SEQUENCE</scope>
    <source>
        <strain evidence="2">CBS 990.96</strain>
    </source>
</reference>
<dbReference type="SUPFAM" id="SSF53335">
    <property type="entry name" value="S-adenosyl-L-methionine-dependent methyltransferases"/>
    <property type="match status" value="1"/>
</dbReference>
<organism evidence="2 3">
    <name type="scientific">Podospora fimiseda</name>
    <dbReference type="NCBI Taxonomy" id="252190"/>
    <lineage>
        <taxon>Eukaryota</taxon>
        <taxon>Fungi</taxon>
        <taxon>Dikarya</taxon>
        <taxon>Ascomycota</taxon>
        <taxon>Pezizomycotina</taxon>
        <taxon>Sordariomycetes</taxon>
        <taxon>Sordariomycetidae</taxon>
        <taxon>Sordariales</taxon>
        <taxon>Podosporaceae</taxon>
        <taxon>Podospora</taxon>
    </lineage>
</organism>
<reference evidence="2" key="1">
    <citation type="journal article" date="2023" name="Mol. Phylogenet. Evol.">
        <title>Genome-scale phylogeny and comparative genomics of the fungal order Sordariales.</title>
        <authorList>
            <person name="Hensen N."/>
            <person name="Bonometti L."/>
            <person name="Westerberg I."/>
            <person name="Brannstrom I.O."/>
            <person name="Guillou S."/>
            <person name="Cros-Aarteil S."/>
            <person name="Calhoun S."/>
            <person name="Haridas S."/>
            <person name="Kuo A."/>
            <person name="Mondo S."/>
            <person name="Pangilinan J."/>
            <person name="Riley R."/>
            <person name="LaButti K."/>
            <person name="Andreopoulos B."/>
            <person name="Lipzen A."/>
            <person name="Chen C."/>
            <person name="Yan M."/>
            <person name="Daum C."/>
            <person name="Ng V."/>
            <person name="Clum A."/>
            <person name="Steindorff A."/>
            <person name="Ohm R.A."/>
            <person name="Martin F."/>
            <person name="Silar P."/>
            <person name="Natvig D.O."/>
            <person name="Lalanne C."/>
            <person name="Gautier V."/>
            <person name="Ament-Velasquez S.L."/>
            <person name="Kruys A."/>
            <person name="Hutchinson M.I."/>
            <person name="Powell A.J."/>
            <person name="Barry K."/>
            <person name="Miller A.N."/>
            <person name="Grigoriev I.V."/>
            <person name="Debuchy R."/>
            <person name="Gladieux P."/>
            <person name="Hiltunen Thoren M."/>
            <person name="Johannesson H."/>
        </authorList>
    </citation>
    <scope>NUCLEOTIDE SEQUENCE</scope>
    <source>
        <strain evidence="2">CBS 990.96</strain>
    </source>
</reference>
<dbReference type="CDD" id="cd02440">
    <property type="entry name" value="AdoMet_MTases"/>
    <property type="match status" value="1"/>
</dbReference>
<dbReference type="Proteomes" id="UP001301958">
    <property type="component" value="Unassembled WGS sequence"/>
</dbReference>
<evidence type="ECO:0000313" key="2">
    <source>
        <dbReference type="EMBL" id="KAK4229302.1"/>
    </source>
</evidence>
<dbReference type="GO" id="GO:0008168">
    <property type="term" value="F:methyltransferase activity"/>
    <property type="evidence" value="ECO:0007669"/>
    <property type="project" value="UniProtKB-KW"/>
</dbReference>
<evidence type="ECO:0000313" key="3">
    <source>
        <dbReference type="Proteomes" id="UP001301958"/>
    </source>
</evidence>
<name>A0AAN7BTQ9_9PEZI</name>
<dbReference type="AlphaFoldDB" id="A0AAN7BTQ9"/>
<dbReference type="GO" id="GO:0032259">
    <property type="term" value="P:methylation"/>
    <property type="evidence" value="ECO:0007669"/>
    <property type="project" value="UniProtKB-KW"/>
</dbReference>
<dbReference type="PANTHER" id="PTHR43591:SF110">
    <property type="entry name" value="RHODANESE DOMAIN-CONTAINING PROTEIN"/>
    <property type="match status" value="1"/>
</dbReference>
<keyword evidence="2" id="KW-0489">Methyltransferase</keyword>
<dbReference type="InterPro" id="IPR029063">
    <property type="entry name" value="SAM-dependent_MTases_sf"/>
</dbReference>
<sequence>MAETTTSPLPVLPIEISTESYPLPPPNASHEAARLDIQHSLSLADLHGELLLSPLPFPPNQHPLKVADIGAGTGVWAVDLARRNPSYHITAVDLAIPPSFHSLNSDTPPNVVFRVQDVQRPWDFYSGEKFDLIHGRQILLNLPDPKKALERVYENLKPGGFVEFREFWCPLKSEIGNNSSLLCEWHQGTVDAARVLGCDHEYAEKLPEVMKEVGFEELKVSDRIVPLGGWVPGDGLEDEKQRVRREKMDELVKQLIRFGAAGMTRAMHVKCLGWDEEMAREYVERVVGELDREDLGDDRIYARFRIVYGRKPAEK</sequence>
<keyword evidence="2" id="KW-0808">Transferase</keyword>
<dbReference type="PANTHER" id="PTHR43591">
    <property type="entry name" value="METHYLTRANSFERASE"/>
    <property type="match status" value="1"/>
</dbReference>
<accession>A0AAN7BTQ9</accession>
<comment type="similarity">
    <text evidence="1">Belongs to the methyltransferase superfamily. LaeA methyltransferase family.</text>
</comment>
<evidence type="ECO:0000256" key="1">
    <source>
        <dbReference type="ARBA" id="ARBA00038158"/>
    </source>
</evidence>
<dbReference type="EMBL" id="MU865309">
    <property type="protein sequence ID" value="KAK4229302.1"/>
    <property type="molecule type" value="Genomic_DNA"/>
</dbReference>
<keyword evidence="3" id="KW-1185">Reference proteome</keyword>
<dbReference type="Gene3D" id="3.40.50.150">
    <property type="entry name" value="Vaccinia Virus protein VP39"/>
    <property type="match status" value="1"/>
</dbReference>
<proteinExistence type="inferred from homology"/>
<gene>
    <name evidence="2" type="ORF">QBC38DRAFT_472534</name>
</gene>